<keyword evidence="3" id="KW-1185">Reference proteome</keyword>
<comment type="caution">
    <text evidence="2">The sequence shown here is derived from an EMBL/GenBank/DDBJ whole genome shotgun (WGS) entry which is preliminary data.</text>
</comment>
<organism evidence="2 3">
    <name type="scientific">Giardia intestinalis (strain ATCC 50803 / WB clone C6)</name>
    <name type="common">Giardia lamblia</name>
    <dbReference type="NCBI Taxonomy" id="184922"/>
    <lineage>
        <taxon>Eukaryota</taxon>
        <taxon>Metamonada</taxon>
        <taxon>Diplomonadida</taxon>
        <taxon>Hexamitidae</taxon>
        <taxon>Giardiinae</taxon>
        <taxon>Giardia</taxon>
    </lineage>
</organism>
<dbReference type="HOGENOM" id="CLU_075192_0_0_1"/>
<dbReference type="PANTHER" id="PTHR24120:SF4">
    <property type="entry name" value="GH07239P"/>
    <property type="match status" value="1"/>
</dbReference>
<evidence type="ECO:0000313" key="2">
    <source>
        <dbReference type="EMBL" id="KAE8301252.1"/>
    </source>
</evidence>
<dbReference type="VEuPathDB" id="GiardiaDB:GL50803_135725"/>
<dbReference type="Pfam" id="PF12796">
    <property type="entry name" value="Ank_2"/>
    <property type="match status" value="2"/>
</dbReference>
<dbReference type="Proteomes" id="UP000001548">
    <property type="component" value="Unassembled WGS sequence"/>
</dbReference>
<dbReference type="InterPro" id="IPR036770">
    <property type="entry name" value="Ankyrin_rpt-contain_sf"/>
</dbReference>
<dbReference type="KEGG" id="gla:GL50803_00135725"/>
<evidence type="ECO:0000313" key="3">
    <source>
        <dbReference type="Proteomes" id="UP000001548"/>
    </source>
</evidence>
<feature type="compositionally biased region" description="Basic and acidic residues" evidence="1">
    <location>
        <begin position="30"/>
        <end position="41"/>
    </location>
</feature>
<dbReference type="PANTHER" id="PTHR24120">
    <property type="entry name" value="GH07239P"/>
    <property type="match status" value="1"/>
</dbReference>
<protein>
    <submittedName>
        <fullName evidence="2">Ankyrin repeat protein 1</fullName>
    </submittedName>
</protein>
<dbReference type="InterPro" id="IPR002110">
    <property type="entry name" value="Ankyrin_rpt"/>
</dbReference>
<dbReference type="GeneID" id="5697734"/>
<dbReference type="EMBL" id="AACB03000005">
    <property type="protein sequence ID" value="KAE8301252.1"/>
    <property type="molecule type" value="Genomic_DNA"/>
</dbReference>
<dbReference type="AlphaFoldDB" id="A8BTY7"/>
<name>A8BTY7_GIAIC</name>
<accession>A8BTY7</accession>
<gene>
    <name evidence="2" type="ORF">GL50803_00135725</name>
</gene>
<proteinExistence type="predicted"/>
<dbReference type="Gene3D" id="1.25.40.20">
    <property type="entry name" value="Ankyrin repeat-containing domain"/>
    <property type="match status" value="2"/>
</dbReference>
<evidence type="ECO:0000256" key="1">
    <source>
        <dbReference type="SAM" id="MobiDB-lite"/>
    </source>
</evidence>
<dbReference type="SMART" id="SM00248">
    <property type="entry name" value="ANK"/>
    <property type="match status" value="4"/>
</dbReference>
<reference evidence="2 3" key="1">
    <citation type="journal article" date="2007" name="Science">
        <title>Genomic minimalism in the early diverging intestinal parasite Giardia lamblia.</title>
        <authorList>
            <person name="Morrison H.G."/>
            <person name="McArthur A.G."/>
            <person name="Gillin F.D."/>
            <person name="Aley S.B."/>
            <person name="Adam R.D."/>
            <person name="Olsen G.J."/>
            <person name="Best A.A."/>
            <person name="Cande W.Z."/>
            <person name="Chen F."/>
            <person name="Cipriano M.J."/>
            <person name="Davids B.J."/>
            <person name="Dawson S.C."/>
            <person name="Elmendorf H.G."/>
            <person name="Hehl A.B."/>
            <person name="Holder M.E."/>
            <person name="Huse S.M."/>
            <person name="Kim U.U."/>
            <person name="Lasek-Nesselquist E."/>
            <person name="Manning G."/>
            <person name="Nigam A."/>
            <person name="Nixon J.E."/>
            <person name="Palm D."/>
            <person name="Passamaneck N.E."/>
            <person name="Prabhu A."/>
            <person name="Reich C.I."/>
            <person name="Reiner D.S."/>
            <person name="Samuelson J."/>
            <person name="Svard S.G."/>
            <person name="Sogin M.L."/>
        </authorList>
    </citation>
    <scope>NUCLEOTIDE SEQUENCE [LARGE SCALE GENOMIC DNA]</scope>
    <source>
        <strain evidence="2 3">WB C6</strain>
    </source>
</reference>
<dbReference type="RefSeq" id="XP_001704872.1">
    <property type="nucleotide sequence ID" value="XM_001704820.1"/>
</dbReference>
<feature type="region of interest" description="Disordered" evidence="1">
    <location>
        <begin position="26"/>
        <end position="70"/>
    </location>
</feature>
<dbReference type="SUPFAM" id="SSF48403">
    <property type="entry name" value="Ankyrin repeat"/>
    <property type="match status" value="1"/>
</dbReference>
<dbReference type="STRING" id="184922.A8BTY7"/>
<sequence length="246" mass="27619">MICKQYRESQVYQCTRFLCDHGIKMSSTDDSDHCSQEHDDTPPLMSEKDTDEEDVGENSPARPPRAIGEDEDGVTDLMKAAKRNDVDAVKRYIPQQARMVAKLVRAGMVEIYEGTAMMVAAVLGHVEAVKLLMKHERCMRSNNEYTALMWATANERIEVVRLLLDAEGCMERDRGWTALTIAAYFGCLECVKLLLEKEKYISSRSALCVADMNGHSKVVSLLKSEGVGLEEPCLRMPPRKPVSERA</sequence>